<dbReference type="InParanoid" id="A0A1V9XN45"/>
<protein>
    <submittedName>
        <fullName evidence="1">Uncharacterized protein</fullName>
    </submittedName>
</protein>
<dbReference type="EMBL" id="MNPL01007136">
    <property type="protein sequence ID" value="OQR74929.1"/>
    <property type="molecule type" value="Genomic_DNA"/>
</dbReference>
<dbReference type="Proteomes" id="UP000192247">
    <property type="component" value="Unassembled WGS sequence"/>
</dbReference>
<name>A0A1V9XN45_9ACAR</name>
<gene>
    <name evidence="1" type="ORF">BIW11_00870</name>
</gene>
<dbReference type="AlphaFoldDB" id="A0A1V9XN45"/>
<comment type="caution">
    <text evidence="1">The sequence shown here is derived from an EMBL/GenBank/DDBJ whole genome shotgun (WGS) entry which is preliminary data.</text>
</comment>
<evidence type="ECO:0000313" key="2">
    <source>
        <dbReference type="Proteomes" id="UP000192247"/>
    </source>
</evidence>
<keyword evidence="2" id="KW-1185">Reference proteome</keyword>
<evidence type="ECO:0000313" key="1">
    <source>
        <dbReference type="EMBL" id="OQR74929.1"/>
    </source>
</evidence>
<proteinExistence type="predicted"/>
<organism evidence="1 2">
    <name type="scientific">Tropilaelaps mercedesae</name>
    <dbReference type="NCBI Taxonomy" id="418985"/>
    <lineage>
        <taxon>Eukaryota</taxon>
        <taxon>Metazoa</taxon>
        <taxon>Ecdysozoa</taxon>
        <taxon>Arthropoda</taxon>
        <taxon>Chelicerata</taxon>
        <taxon>Arachnida</taxon>
        <taxon>Acari</taxon>
        <taxon>Parasitiformes</taxon>
        <taxon>Mesostigmata</taxon>
        <taxon>Gamasina</taxon>
        <taxon>Dermanyssoidea</taxon>
        <taxon>Laelapidae</taxon>
        <taxon>Tropilaelaps</taxon>
    </lineage>
</organism>
<sequence>MQDSLVADKWRRTEPFPVDVLPADLTAELPASEMKYSDKLNKMKEVTNALATLAAVSTQNDFNNMYSIVSQIYKVWTRNSGHKITLNVAAPGGKSQGVNIGVSLGDDEDMDLANGSSKHLKDDDPSLNSTMSSVVGVKVGGVGGSSGGVVSNVAVLNKLAAPDDGVFGFTGGALSGSLGGPLADSGHLEEYGDLNCFTAPSGGPVESTANMNLFEDLPAAGGRENSPVLLSIKDEEDSKDDDGSKVEVGSLKWDQVENYKLLDSIIGGHDINMDEPDK</sequence>
<accession>A0A1V9XN45</accession>
<reference evidence="1 2" key="1">
    <citation type="journal article" date="2017" name="Gigascience">
        <title>Draft genome of the honey bee ectoparasitic mite, Tropilaelaps mercedesae, is shaped by the parasitic life history.</title>
        <authorList>
            <person name="Dong X."/>
            <person name="Armstrong S.D."/>
            <person name="Xia D."/>
            <person name="Makepeace B.L."/>
            <person name="Darby A.C."/>
            <person name="Kadowaki T."/>
        </authorList>
    </citation>
    <scope>NUCLEOTIDE SEQUENCE [LARGE SCALE GENOMIC DNA]</scope>
    <source>
        <strain evidence="1">Wuxi-XJTLU</strain>
    </source>
</reference>